<proteinExistence type="predicted"/>
<feature type="transmembrane region" description="Helical" evidence="1">
    <location>
        <begin position="12"/>
        <end position="31"/>
    </location>
</feature>
<dbReference type="Proteomes" id="UP000228626">
    <property type="component" value="Unassembled WGS sequence"/>
</dbReference>
<keyword evidence="1" id="KW-0472">Membrane</keyword>
<evidence type="ECO:0000313" key="3">
    <source>
        <dbReference type="Proteomes" id="UP000228626"/>
    </source>
</evidence>
<dbReference type="AlphaFoldDB" id="A0A2H0V140"/>
<comment type="caution">
    <text evidence="2">The sequence shown here is derived from an EMBL/GenBank/DDBJ whole genome shotgun (WGS) entry which is preliminary data.</text>
</comment>
<gene>
    <name evidence="2" type="ORF">COT99_04435</name>
</gene>
<keyword evidence="1" id="KW-1133">Transmembrane helix</keyword>
<organism evidence="2 3">
    <name type="scientific">Candidatus Falkowbacteria bacterium CG10_big_fil_rev_8_21_14_0_10_43_10</name>
    <dbReference type="NCBI Taxonomy" id="1974567"/>
    <lineage>
        <taxon>Bacteria</taxon>
        <taxon>Candidatus Falkowiibacteriota</taxon>
    </lineage>
</organism>
<protein>
    <submittedName>
        <fullName evidence="2">Uncharacterized protein</fullName>
    </submittedName>
</protein>
<name>A0A2H0V140_9BACT</name>
<evidence type="ECO:0000256" key="1">
    <source>
        <dbReference type="SAM" id="Phobius"/>
    </source>
</evidence>
<keyword evidence="1" id="KW-0812">Transmembrane</keyword>
<accession>A0A2H0V140</accession>
<dbReference type="EMBL" id="PFAR01000054">
    <property type="protein sequence ID" value="PIR92765.1"/>
    <property type="molecule type" value="Genomic_DNA"/>
</dbReference>
<reference evidence="3" key="1">
    <citation type="submission" date="2017-09" db="EMBL/GenBank/DDBJ databases">
        <title>Depth-based differentiation of microbial function through sediment-hosted aquifers and enrichment of novel symbionts in the deep terrestrial subsurface.</title>
        <authorList>
            <person name="Probst A.J."/>
            <person name="Ladd B."/>
            <person name="Jarett J.K."/>
            <person name="Geller-Mcgrath D.E."/>
            <person name="Sieber C.M.K."/>
            <person name="Emerson J.B."/>
            <person name="Anantharaman K."/>
            <person name="Thomas B.C."/>
            <person name="Malmstrom R."/>
            <person name="Stieglmeier M."/>
            <person name="Klingl A."/>
            <person name="Woyke T."/>
            <person name="Ryan C.M."/>
            <person name="Banfield J.F."/>
        </authorList>
    </citation>
    <scope>NUCLEOTIDE SEQUENCE [LARGE SCALE GENOMIC DNA]</scope>
</reference>
<evidence type="ECO:0000313" key="2">
    <source>
        <dbReference type="EMBL" id="PIR92765.1"/>
    </source>
</evidence>
<sequence length="227" mass="24528">MLKLKKQLKLLIPAVFIFISLIFIFVILLLLPKKSQASSIIPGGANVLSNFGGQILATVDCSSPLSCVPTAPEFPVCLVIRCILQTPFIAHFFQNLSDTGGDAFREEILEPLELANCPETCPLLGLEPMSCTFFCASIAGLQEVNKSPGDIAYEQYKESTGMPTPSILMALYPQNLLPACNASRPMPYPLQLLGKGLSQPGSGLYFTQPGNQVGDNCAGNYYPLMSF</sequence>